<keyword evidence="1" id="KW-0732">Signal</keyword>
<name>A0A8D9D076_BRACM</name>
<organism evidence="2 3">
    <name type="scientific">Brassica campestris</name>
    <name type="common">Field mustard</name>
    <dbReference type="NCBI Taxonomy" id="3711"/>
    <lineage>
        <taxon>Eukaryota</taxon>
        <taxon>Viridiplantae</taxon>
        <taxon>Streptophyta</taxon>
        <taxon>Embryophyta</taxon>
        <taxon>Tracheophyta</taxon>
        <taxon>Spermatophyta</taxon>
        <taxon>Magnoliopsida</taxon>
        <taxon>eudicotyledons</taxon>
        <taxon>Gunneridae</taxon>
        <taxon>Pentapetalae</taxon>
        <taxon>rosids</taxon>
        <taxon>malvids</taxon>
        <taxon>Brassicales</taxon>
        <taxon>Brassicaceae</taxon>
        <taxon>Brassiceae</taxon>
        <taxon>Brassica</taxon>
    </lineage>
</organism>
<protein>
    <recommendedName>
        <fullName evidence="4">Secreted protein</fullName>
    </recommendedName>
</protein>
<dbReference type="Gramene" id="A09p62700.2_BraZ1">
    <property type="protein sequence ID" value="A09p62700.2_BraZ1.CDS.1"/>
    <property type="gene ID" value="A09g62700.2_BraZ1"/>
</dbReference>
<evidence type="ECO:0000256" key="1">
    <source>
        <dbReference type="SAM" id="SignalP"/>
    </source>
</evidence>
<evidence type="ECO:0000313" key="2">
    <source>
        <dbReference type="EMBL" id="CAG7865803.1"/>
    </source>
</evidence>
<proteinExistence type="predicted"/>
<evidence type="ECO:0000313" key="3">
    <source>
        <dbReference type="Proteomes" id="UP000694005"/>
    </source>
</evidence>
<sequence>MFSFCFSIALSVWWMTALTLGPSRFFFGGGRRLSYHQEYSSCLKVFVVVTCGRRLDEISNLID</sequence>
<dbReference type="Proteomes" id="UP000694005">
    <property type="component" value="Chromosome A09"/>
</dbReference>
<feature type="signal peptide" evidence="1">
    <location>
        <begin position="1"/>
        <end position="19"/>
    </location>
</feature>
<gene>
    <name evidence="2" type="ORF">BRAPAZ1V2_A09P62700.2</name>
</gene>
<evidence type="ECO:0008006" key="4">
    <source>
        <dbReference type="Google" id="ProtNLM"/>
    </source>
</evidence>
<reference evidence="2 3" key="1">
    <citation type="submission" date="2021-07" db="EMBL/GenBank/DDBJ databases">
        <authorList>
            <consortium name="Genoscope - CEA"/>
            <person name="William W."/>
        </authorList>
    </citation>
    <scope>NUCLEOTIDE SEQUENCE [LARGE SCALE GENOMIC DNA]</scope>
</reference>
<dbReference type="EMBL" id="LS974625">
    <property type="protein sequence ID" value="CAG7865803.1"/>
    <property type="molecule type" value="Genomic_DNA"/>
</dbReference>
<accession>A0A8D9D076</accession>
<dbReference type="AlphaFoldDB" id="A0A8D9D076"/>
<feature type="chain" id="PRO_5034082458" description="Secreted protein" evidence="1">
    <location>
        <begin position="20"/>
        <end position="63"/>
    </location>
</feature>